<dbReference type="InterPro" id="IPR015797">
    <property type="entry name" value="NUDIX_hydrolase-like_dom_sf"/>
</dbReference>
<dbReference type="EMBL" id="JBHTMB010000235">
    <property type="protein sequence ID" value="MFD1236614.1"/>
    <property type="molecule type" value="Genomic_DNA"/>
</dbReference>
<accession>A0ABW3VR64</accession>
<comment type="cofactor">
    <cofactor evidence="1">
        <name>Mg(2+)</name>
        <dbReference type="ChEBI" id="CHEBI:18420"/>
    </cofactor>
</comment>
<evidence type="ECO:0000259" key="6">
    <source>
        <dbReference type="PROSITE" id="PS51462"/>
    </source>
</evidence>
<evidence type="ECO:0000256" key="3">
    <source>
        <dbReference type="ARBA" id="ARBA00022723"/>
    </source>
</evidence>
<dbReference type="InterPro" id="IPR000086">
    <property type="entry name" value="NUDIX_hydrolase_dom"/>
</dbReference>
<keyword evidence="3" id="KW-0479">Metal-binding</keyword>
<dbReference type="PIRSF" id="PIRSF017340">
    <property type="entry name" value="Nudix_hydro"/>
    <property type="match status" value="1"/>
</dbReference>
<proteinExistence type="inferred from homology"/>
<evidence type="ECO:0000256" key="2">
    <source>
        <dbReference type="ARBA" id="ARBA00005582"/>
    </source>
</evidence>
<protein>
    <submittedName>
        <fullName evidence="7">NUDIX domain-containing protein</fullName>
    </submittedName>
</protein>
<dbReference type="PROSITE" id="PS51462">
    <property type="entry name" value="NUDIX"/>
    <property type="match status" value="1"/>
</dbReference>
<name>A0ABW3VR64_9PSEU</name>
<dbReference type="RefSeq" id="WP_346091993.1">
    <property type="nucleotide sequence ID" value="NZ_BAABKS010000048.1"/>
</dbReference>
<evidence type="ECO:0000256" key="1">
    <source>
        <dbReference type="ARBA" id="ARBA00001946"/>
    </source>
</evidence>
<evidence type="ECO:0000256" key="5">
    <source>
        <dbReference type="ARBA" id="ARBA00022842"/>
    </source>
</evidence>
<organism evidence="7 8">
    <name type="scientific">Pseudonocardia benzenivorans</name>
    <dbReference type="NCBI Taxonomy" id="228005"/>
    <lineage>
        <taxon>Bacteria</taxon>
        <taxon>Bacillati</taxon>
        <taxon>Actinomycetota</taxon>
        <taxon>Actinomycetes</taxon>
        <taxon>Pseudonocardiales</taxon>
        <taxon>Pseudonocardiaceae</taxon>
        <taxon>Pseudonocardia</taxon>
    </lineage>
</organism>
<evidence type="ECO:0000256" key="4">
    <source>
        <dbReference type="ARBA" id="ARBA00022801"/>
    </source>
</evidence>
<sequence>MPADDPAAELIALYDAAGHQVGVAVRGEVYARSLWHASAGVVLRSGDGARVYVHRRSEAKLVMPGMHDCIAGGVVGPGETPEGTAVRELGEELGVRDVPLTPLVSASWESGPGPGLGGPEGLRTHLFAFEARWDGPVVHQPSEVSAGWWMPLSELRARLADPGWPFAPDSRVLVETWLGRRAGPWVRS</sequence>
<dbReference type="SUPFAM" id="SSF55811">
    <property type="entry name" value="Nudix"/>
    <property type="match status" value="1"/>
</dbReference>
<comment type="similarity">
    <text evidence="2">Belongs to the Nudix hydrolase family.</text>
</comment>
<dbReference type="Pfam" id="PF00293">
    <property type="entry name" value="NUDIX"/>
    <property type="match status" value="1"/>
</dbReference>
<feature type="domain" description="Nudix hydrolase" evidence="6">
    <location>
        <begin position="34"/>
        <end position="172"/>
    </location>
</feature>
<dbReference type="InterPro" id="IPR024195">
    <property type="entry name" value="NUDIX_hydrolase_YfcD_pred"/>
</dbReference>
<keyword evidence="8" id="KW-1185">Reference proteome</keyword>
<keyword evidence="5" id="KW-0460">Magnesium</keyword>
<evidence type="ECO:0000313" key="8">
    <source>
        <dbReference type="Proteomes" id="UP001597182"/>
    </source>
</evidence>
<comment type="caution">
    <text evidence="7">The sequence shown here is derived from an EMBL/GenBank/DDBJ whole genome shotgun (WGS) entry which is preliminary data.</text>
</comment>
<dbReference type="PROSITE" id="PS00893">
    <property type="entry name" value="NUDIX_BOX"/>
    <property type="match status" value="1"/>
</dbReference>
<dbReference type="InterPro" id="IPR020084">
    <property type="entry name" value="NUDIX_hydrolase_CS"/>
</dbReference>
<evidence type="ECO:0000313" key="7">
    <source>
        <dbReference type="EMBL" id="MFD1236614.1"/>
    </source>
</evidence>
<gene>
    <name evidence="7" type="ORF">ACFQ34_25290</name>
</gene>
<dbReference type="Proteomes" id="UP001597182">
    <property type="component" value="Unassembled WGS sequence"/>
</dbReference>
<dbReference type="Gene3D" id="3.90.79.10">
    <property type="entry name" value="Nucleoside Triphosphate Pyrophosphohydrolase"/>
    <property type="match status" value="1"/>
</dbReference>
<keyword evidence="4" id="KW-0378">Hydrolase</keyword>
<reference evidence="8" key="1">
    <citation type="journal article" date="2019" name="Int. J. Syst. Evol. Microbiol.">
        <title>The Global Catalogue of Microorganisms (GCM) 10K type strain sequencing project: providing services to taxonomists for standard genome sequencing and annotation.</title>
        <authorList>
            <consortium name="The Broad Institute Genomics Platform"/>
            <consortium name="The Broad Institute Genome Sequencing Center for Infectious Disease"/>
            <person name="Wu L."/>
            <person name="Ma J."/>
        </authorList>
    </citation>
    <scope>NUCLEOTIDE SEQUENCE [LARGE SCALE GENOMIC DNA]</scope>
    <source>
        <strain evidence="8">CCUG 49018</strain>
    </source>
</reference>